<evidence type="ECO:0000313" key="3">
    <source>
        <dbReference type="Proteomes" id="UP001501474"/>
    </source>
</evidence>
<proteinExistence type="predicted"/>
<feature type="chain" id="PRO_5047002519" description="Secreted protein" evidence="1">
    <location>
        <begin position="21"/>
        <end position="86"/>
    </location>
</feature>
<dbReference type="Proteomes" id="UP001501474">
    <property type="component" value="Unassembled WGS sequence"/>
</dbReference>
<feature type="signal peptide" evidence="1">
    <location>
        <begin position="1"/>
        <end position="20"/>
    </location>
</feature>
<gene>
    <name evidence="2" type="ORF">GCM10010104_26290</name>
</gene>
<evidence type="ECO:0000313" key="2">
    <source>
        <dbReference type="EMBL" id="GAA2231216.1"/>
    </source>
</evidence>
<organism evidence="2 3">
    <name type="scientific">Streptomyces indiaensis</name>
    <dbReference type="NCBI Taxonomy" id="284033"/>
    <lineage>
        <taxon>Bacteria</taxon>
        <taxon>Bacillati</taxon>
        <taxon>Actinomycetota</taxon>
        <taxon>Actinomycetes</taxon>
        <taxon>Kitasatosporales</taxon>
        <taxon>Streptomycetaceae</taxon>
        <taxon>Streptomyces</taxon>
    </lineage>
</organism>
<evidence type="ECO:0000256" key="1">
    <source>
        <dbReference type="SAM" id="SignalP"/>
    </source>
</evidence>
<protein>
    <recommendedName>
        <fullName evidence="4">Secreted protein</fullName>
    </recommendedName>
</protein>
<reference evidence="2 3" key="1">
    <citation type="journal article" date="2019" name="Int. J. Syst. Evol. Microbiol.">
        <title>The Global Catalogue of Microorganisms (GCM) 10K type strain sequencing project: providing services to taxonomists for standard genome sequencing and annotation.</title>
        <authorList>
            <consortium name="The Broad Institute Genomics Platform"/>
            <consortium name="The Broad Institute Genome Sequencing Center for Infectious Disease"/>
            <person name="Wu L."/>
            <person name="Ma J."/>
        </authorList>
    </citation>
    <scope>NUCLEOTIDE SEQUENCE [LARGE SCALE GENOMIC DNA]</scope>
    <source>
        <strain evidence="2 3">JCM 3053</strain>
    </source>
</reference>
<accession>A0ABN3DHC7</accession>
<comment type="caution">
    <text evidence="2">The sequence shown here is derived from an EMBL/GenBank/DDBJ whole genome shotgun (WGS) entry which is preliminary data.</text>
</comment>
<evidence type="ECO:0008006" key="4">
    <source>
        <dbReference type="Google" id="ProtNLM"/>
    </source>
</evidence>
<dbReference type="RefSeq" id="WP_234750146.1">
    <property type="nucleotide sequence ID" value="NZ_BAAART010000055.1"/>
</dbReference>
<sequence length="86" mass="9011">MKRRLVPGASLAAAAGTAVTATVPTPPYRCTKSSARLISRSGTFGTSKTLTSDGRVPQVDARPSAVFTVIRQQETFPHAIRSVTGP</sequence>
<dbReference type="EMBL" id="BAAART010000055">
    <property type="protein sequence ID" value="GAA2231216.1"/>
    <property type="molecule type" value="Genomic_DNA"/>
</dbReference>
<keyword evidence="3" id="KW-1185">Reference proteome</keyword>
<name>A0ABN3DHC7_9ACTN</name>
<keyword evidence="1" id="KW-0732">Signal</keyword>